<dbReference type="EMBL" id="JAAMPJ010000001">
    <property type="protein sequence ID" value="NGY57608.1"/>
    <property type="molecule type" value="Genomic_DNA"/>
</dbReference>
<sequence length="288" mass="31747">MPKRISTARGREFGEGMRAAITNAGLTAREAADVLSWQEAKVSDVVTGRGGVTRLEVALLLGACRTKADERDHLLELFPDRDSSGWWQLHGKCAPVRPRTALTHLAVAETLISWHTHAVPVLLRTVDYMREVLTASATVPADEVDERLCVLREMQELLGNGLDCTFYLHEVALDVQIGGPDVHIGQLQHLMFKANWKKVRVLIVPAAAGAHAGMAGPFTRLTFPKYEPLVWTATENSSLFVETKEAVDGYADVIRALDEVSLSEDESRDLIIRRCVRLQEGEGAVDES</sequence>
<proteinExistence type="predicted"/>
<dbReference type="Pfam" id="PF13560">
    <property type="entry name" value="HTH_31"/>
    <property type="match status" value="1"/>
</dbReference>
<comment type="caution">
    <text evidence="2">The sequence shown here is derived from an EMBL/GenBank/DDBJ whole genome shotgun (WGS) entry which is preliminary data.</text>
</comment>
<gene>
    <name evidence="2" type="ORF">G7043_01540</name>
</gene>
<reference evidence="2 3" key="1">
    <citation type="submission" date="2020-03" db="EMBL/GenBank/DDBJ databases">
        <title>Isolation and identification of active actinomycetes.</title>
        <authorList>
            <person name="Sun X."/>
        </authorList>
    </citation>
    <scope>NUCLEOTIDE SEQUENCE [LARGE SCALE GENOMIC DNA]</scope>
    <source>
        <strain evidence="2 3">NEAU-D13</strain>
    </source>
</reference>
<protein>
    <submittedName>
        <fullName evidence="2">Helix-turn-helix domain-containing protein</fullName>
    </submittedName>
</protein>
<accession>A0A7C9RLT9</accession>
<evidence type="ECO:0000313" key="2">
    <source>
        <dbReference type="EMBL" id="NGY57608.1"/>
    </source>
</evidence>
<evidence type="ECO:0000259" key="1">
    <source>
        <dbReference type="Pfam" id="PF19054"/>
    </source>
</evidence>
<dbReference type="InterPro" id="IPR043917">
    <property type="entry name" value="DUF5753"/>
</dbReference>
<feature type="domain" description="DUF5753" evidence="1">
    <location>
        <begin position="106"/>
        <end position="272"/>
    </location>
</feature>
<dbReference type="RefSeq" id="WP_166043085.1">
    <property type="nucleotide sequence ID" value="NZ_JAAMPJ010000001.1"/>
</dbReference>
<dbReference type="Pfam" id="PF19054">
    <property type="entry name" value="DUF5753"/>
    <property type="match status" value="1"/>
</dbReference>
<dbReference type="AlphaFoldDB" id="A0A7C9RLT9"/>
<organism evidence="2 3">
    <name type="scientific">Lentzea alba</name>
    <dbReference type="NCBI Taxonomy" id="2714351"/>
    <lineage>
        <taxon>Bacteria</taxon>
        <taxon>Bacillati</taxon>
        <taxon>Actinomycetota</taxon>
        <taxon>Actinomycetes</taxon>
        <taxon>Pseudonocardiales</taxon>
        <taxon>Pseudonocardiaceae</taxon>
        <taxon>Lentzea</taxon>
    </lineage>
</organism>
<dbReference type="Proteomes" id="UP000481360">
    <property type="component" value="Unassembled WGS sequence"/>
</dbReference>
<name>A0A7C9RLT9_9PSEU</name>
<keyword evidence="3" id="KW-1185">Reference proteome</keyword>
<evidence type="ECO:0000313" key="3">
    <source>
        <dbReference type="Proteomes" id="UP000481360"/>
    </source>
</evidence>